<comment type="function">
    <text evidence="3">Inhibits all the catalytic activities of DNA gyrase by preventing its interaction with DNA. Acts by binding directly to the C-terminal domain of GyrB, which probably disrupts DNA binding by the gyrase.</text>
</comment>
<dbReference type="EMBL" id="CP137852">
    <property type="protein sequence ID" value="WPB87249.1"/>
    <property type="molecule type" value="Genomic_DNA"/>
</dbReference>
<feature type="binding site" evidence="3">
    <location>
        <position position="27"/>
    </location>
    <ligand>
        <name>Zn(2+)</name>
        <dbReference type="ChEBI" id="CHEBI:29105"/>
    </ligand>
</feature>
<reference evidence="4 5" key="1">
    <citation type="submission" date="2023-11" db="EMBL/GenBank/DDBJ databases">
        <title>Arctic aerobic anoxygenic photoheterotroph Sediminicoccus rosea KRV36 adapts its photosynthesis to long days of polar summer.</title>
        <authorList>
            <person name="Tomasch J."/>
            <person name="Kopejtka K."/>
            <person name="Bily T."/>
            <person name="Gardiner A.T."/>
            <person name="Gardian Z."/>
            <person name="Shivaramu S."/>
            <person name="Koblizek M."/>
            <person name="Engelhardt F."/>
            <person name="Kaftan D."/>
        </authorList>
    </citation>
    <scope>NUCLEOTIDE SEQUENCE [LARGE SCALE GENOMIC DNA]</scope>
    <source>
        <strain evidence="4 5">R-30</strain>
    </source>
</reference>
<gene>
    <name evidence="3 4" type="primary">yacG</name>
    <name evidence="4" type="ORF">R9Z33_10285</name>
</gene>
<feature type="binding site" evidence="3">
    <location>
        <position position="6"/>
    </location>
    <ligand>
        <name>Zn(2+)</name>
        <dbReference type="ChEBI" id="CHEBI:29105"/>
    </ligand>
</feature>
<sequence>MPEPRCPICRRPAAPREPGRRGAFPFCSERCRQVDLGRWLTESYSVPAVEPEDQEEER</sequence>
<comment type="cofactor">
    <cofactor evidence="3">
        <name>Zn(2+)</name>
        <dbReference type="ChEBI" id="CHEBI:29105"/>
    </cofactor>
    <text evidence="3">Binds 1 zinc ion.</text>
</comment>
<dbReference type="RefSeq" id="WP_318651203.1">
    <property type="nucleotide sequence ID" value="NZ_CP137852.1"/>
</dbReference>
<keyword evidence="2 3" id="KW-0862">Zinc</keyword>
<dbReference type="InterPro" id="IPR005584">
    <property type="entry name" value="DNA_gyrase_inhibitor_YacG"/>
</dbReference>
<dbReference type="InterPro" id="IPR013088">
    <property type="entry name" value="Znf_NHR/GATA"/>
</dbReference>
<organism evidence="4 5">
    <name type="scientific">Sediminicoccus rosea</name>
    <dbReference type="NCBI Taxonomy" id="1225128"/>
    <lineage>
        <taxon>Bacteria</taxon>
        <taxon>Pseudomonadati</taxon>
        <taxon>Pseudomonadota</taxon>
        <taxon>Alphaproteobacteria</taxon>
        <taxon>Acetobacterales</taxon>
        <taxon>Roseomonadaceae</taxon>
        <taxon>Sediminicoccus</taxon>
    </lineage>
</organism>
<evidence type="ECO:0000256" key="1">
    <source>
        <dbReference type="ARBA" id="ARBA00022723"/>
    </source>
</evidence>
<accession>A0ABZ0PNH6</accession>
<dbReference type="Proteomes" id="UP001305521">
    <property type="component" value="Chromosome"/>
</dbReference>
<dbReference type="HAMAP" id="MF_00649">
    <property type="entry name" value="DNA_gyrase_inhibitor_YacG"/>
    <property type="match status" value="1"/>
</dbReference>
<comment type="similarity">
    <text evidence="3">Belongs to the DNA gyrase inhibitor YacG family.</text>
</comment>
<feature type="binding site" evidence="3">
    <location>
        <position position="9"/>
    </location>
    <ligand>
        <name>Zn(2+)</name>
        <dbReference type="ChEBI" id="CHEBI:29105"/>
    </ligand>
</feature>
<comment type="subunit">
    <text evidence="3">Interacts with GyrB.</text>
</comment>
<evidence type="ECO:0000313" key="4">
    <source>
        <dbReference type="EMBL" id="WPB87249.1"/>
    </source>
</evidence>
<evidence type="ECO:0000256" key="3">
    <source>
        <dbReference type="HAMAP-Rule" id="MF_00649"/>
    </source>
</evidence>
<proteinExistence type="inferred from homology"/>
<dbReference type="SUPFAM" id="SSF57716">
    <property type="entry name" value="Glucocorticoid receptor-like (DNA-binding domain)"/>
    <property type="match status" value="1"/>
</dbReference>
<keyword evidence="1 3" id="KW-0479">Metal-binding</keyword>
<dbReference type="Gene3D" id="3.30.50.10">
    <property type="entry name" value="Erythroid Transcription Factor GATA-1, subunit A"/>
    <property type="match status" value="1"/>
</dbReference>
<dbReference type="PANTHER" id="PTHR36150">
    <property type="entry name" value="DNA GYRASE INHIBITOR YACG"/>
    <property type="match status" value="1"/>
</dbReference>
<evidence type="ECO:0000313" key="5">
    <source>
        <dbReference type="Proteomes" id="UP001305521"/>
    </source>
</evidence>
<evidence type="ECO:0000256" key="2">
    <source>
        <dbReference type="ARBA" id="ARBA00022833"/>
    </source>
</evidence>
<dbReference type="Pfam" id="PF03884">
    <property type="entry name" value="YacG"/>
    <property type="match status" value="1"/>
</dbReference>
<name>A0ABZ0PNH6_9PROT</name>
<protein>
    <recommendedName>
        <fullName evidence="3">DNA gyrase inhibitor YacG</fullName>
    </recommendedName>
</protein>
<feature type="binding site" evidence="3">
    <location>
        <position position="31"/>
    </location>
    <ligand>
        <name>Zn(2+)</name>
        <dbReference type="ChEBI" id="CHEBI:29105"/>
    </ligand>
</feature>
<keyword evidence="5" id="KW-1185">Reference proteome</keyword>
<dbReference type="PANTHER" id="PTHR36150:SF1">
    <property type="entry name" value="DNA GYRASE INHIBITOR YACG"/>
    <property type="match status" value="1"/>
</dbReference>